<proteinExistence type="predicted"/>
<organism evidence="1">
    <name type="scientific">Albugo laibachii Nc14</name>
    <dbReference type="NCBI Taxonomy" id="890382"/>
    <lineage>
        <taxon>Eukaryota</taxon>
        <taxon>Sar</taxon>
        <taxon>Stramenopiles</taxon>
        <taxon>Oomycota</taxon>
        <taxon>Peronosporomycetes</taxon>
        <taxon>Albuginales</taxon>
        <taxon>Albuginaceae</taxon>
        <taxon>Albugo</taxon>
    </lineage>
</organism>
<reference evidence="1" key="2">
    <citation type="submission" date="2011-02" db="EMBL/GenBank/DDBJ databases">
        <authorList>
            <person name="MacLean D."/>
        </authorList>
    </citation>
    <scope>NUCLEOTIDE SEQUENCE</scope>
</reference>
<reference evidence="1" key="1">
    <citation type="journal article" date="2011" name="PLoS Biol.">
        <title>Gene gain and loss during evolution of obligate parasitism in the white rust pathogen of Arabidopsis thaliana.</title>
        <authorList>
            <person name="Kemen E."/>
            <person name="Gardiner A."/>
            <person name="Schultz-Larsen T."/>
            <person name="Kemen A.C."/>
            <person name="Balmuth A.L."/>
            <person name="Robert-Seilaniantz A."/>
            <person name="Bailey K."/>
            <person name="Holub E."/>
            <person name="Studholme D.J."/>
            <person name="Maclean D."/>
            <person name="Jones J.D."/>
        </authorList>
    </citation>
    <scope>NUCLEOTIDE SEQUENCE</scope>
</reference>
<dbReference type="EMBL" id="FR824049">
    <property type="protein sequence ID" value="CCA14513.1"/>
    <property type="molecule type" value="Genomic_DNA"/>
</dbReference>
<protein>
    <submittedName>
        <fullName evidence="1">AlNc14C4G584 protein</fullName>
    </submittedName>
</protein>
<name>F0W0E1_9STRA</name>
<sequence>MSHVPAGMGVSEQLILMKLRVFGEICSIASTSVSTASQCIKPDYLHRVMQAEEA</sequence>
<evidence type="ECO:0000313" key="1">
    <source>
        <dbReference type="EMBL" id="CCA14513.1"/>
    </source>
</evidence>
<gene>
    <name evidence="1" type="primary">AlNc14C4G584</name>
    <name evidence="1" type="ORF">ALNC14_006560</name>
</gene>
<dbReference type="HOGENOM" id="CLU_3054322_0_0_1"/>
<dbReference type="AlphaFoldDB" id="F0W0E1"/>
<accession>F0W0E1</accession>